<feature type="transmembrane region" description="Helical" evidence="1">
    <location>
        <begin position="79"/>
        <end position="97"/>
    </location>
</feature>
<dbReference type="OrthoDB" id="2223488at2"/>
<feature type="transmembrane region" description="Helical" evidence="1">
    <location>
        <begin position="103"/>
        <end position="123"/>
    </location>
</feature>
<evidence type="ECO:0008006" key="4">
    <source>
        <dbReference type="Google" id="ProtNLM"/>
    </source>
</evidence>
<keyword evidence="1" id="KW-1133">Transmembrane helix</keyword>
<dbReference type="RefSeq" id="WP_146788118.1">
    <property type="nucleotide sequence ID" value="NZ_BAABIO010000003.1"/>
</dbReference>
<evidence type="ECO:0000313" key="3">
    <source>
        <dbReference type="Proteomes" id="UP000321204"/>
    </source>
</evidence>
<reference evidence="2 3" key="1">
    <citation type="journal article" date="2015" name="Int. J. Syst. Evol. Microbiol.">
        <title>Flavisolibacter ginsenosidimutans sp. nov., with ginsenoside-converting activity isolated from soil used for cultivating ginseng.</title>
        <authorList>
            <person name="Zhao Y."/>
            <person name="Liu Q."/>
            <person name="Kang M.S."/>
            <person name="Jin F."/>
            <person name="Yu H."/>
            <person name="Im W.T."/>
        </authorList>
    </citation>
    <scope>NUCLEOTIDE SEQUENCE [LARGE SCALE GENOMIC DNA]</scope>
    <source>
        <strain evidence="2 3">Gsoil 636</strain>
    </source>
</reference>
<name>A0A5B8UJM2_9BACT</name>
<evidence type="ECO:0000313" key="2">
    <source>
        <dbReference type="EMBL" id="QEC56753.1"/>
    </source>
</evidence>
<organism evidence="2 3">
    <name type="scientific">Flavisolibacter ginsenosidimutans</name>
    <dbReference type="NCBI Taxonomy" id="661481"/>
    <lineage>
        <taxon>Bacteria</taxon>
        <taxon>Pseudomonadati</taxon>
        <taxon>Bacteroidota</taxon>
        <taxon>Chitinophagia</taxon>
        <taxon>Chitinophagales</taxon>
        <taxon>Chitinophagaceae</taxon>
        <taxon>Flavisolibacter</taxon>
    </lineage>
</organism>
<evidence type="ECO:0000256" key="1">
    <source>
        <dbReference type="SAM" id="Phobius"/>
    </source>
</evidence>
<keyword evidence="1" id="KW-0812">Transmembrane</keyword>
<gene>
    <name evidence="2" type="ORF">FSB75_12870</name>
</gene>
<dbReference type="EMBL" id="CP042433">
    <property type="protein sequence ID" value="QEC56753.1"/>
    <property type="molecule type" value="Genomic_DNA"/>
</dbReference>
<proteinExistence type="predicted"/>
<protein>
    <recommendedName>
        <fullName evidence="4">PEGA domain-containing protein</fullName>
    </recommendedName>
</protein>
<dbReference type="KEGG" id="fgg:FSB75_12870"/>
<keyword evidence="3" id="KW-1185">Reference proteome</keyword>
<dbReference type="AlphaFoldDB" id="A0A5B8UJM2"/>
<sequence>MSKITVTRPKEWTNRLRSYTLYLDNQKLGTLANDEIKTFEVLPGTHTLRAKVDWCGSREVQFNLADSEMKYFHLSAFRYSNFIMPLFSVIVILHFLLRRFAGFPYLVWFVIPGFLVLVYYLTVGRNNYLWLRQSDTW</sequence>
<accession>A0A5B8UJM2</accession>
<keyword evidence="1" id="KW-0472">Membrane</keyword>
<dbReference type="Proteomes" id="UP000321204">
    <property type="component" value="Chromosome"/>
</dbReference>